<dbReference type="FunCoup" id="A0A7E5WIT5">
    <property type="interactions" value="2"/>
</dbReference>
<dbReference type="RefSeq" id="XP_026740628.1">
    <property type="nucleotide sequence ID" value="XM_026884827.1"/>
</dbReference>
<dbReference type="GeneID" id="113503034"/>
<dbReference type="AlphaFoldDB" id="A0A7E5WIT5"/>
<keyword evidence="3" id="KW-1185">Reference proteome</keyword>
<protein>
    <submittedName>
        <fullName evidence="4">WSCD family member AAEL009094</fullName>
    </submittedName>
</protein>
<evidence type="ECO:0000313" key="3">
    <source>
        <dbReference type="Proteomes" id="UP000322000"/>
    </source>
</evidence>
<dbReference type="Proteomes" id="UP000322000">
    <property type="component" value="Chromosome 18"/>
</dbReference>
<proteinExistence type="inferred from homology"/>
<evidence type="ECO:0000313" key="4">
    <source>
        <dbReference type="RefSeq" id="XP_026740628.1"/>
    </source>
</evidence>
<dbReference type="InterPro" id="IPR027417">
    <property type="entry name" value="P-loop_NTPase"/>
</dbReference>
<dbReference type="SUPFAM" id="SSF52540">
    <property type="entry name" value="P-loop containing nucleoside triphosphate hydrolases"/>
    <property type="match status" value="1"/>
</dbReference>
<dbReference type="Gene3D" id="3.40.50.300">
    <property type="entry name" value="P-loop containing nucleotide triphosphate hydrolases"/>
    <property type="match status" value="1"/>
</dbReference>
<dbReference type="OrthoDB" id="5985073at2759"/>
<organism evidence="3 4">
    <name type="scientific">Trichoplusia ni</name>
    <name type="common">Cabbage looper</name>
    <dbReference type="NCBI Taxonomy" id="7111"/>
    <lineage>
        <taxon>Eukaryota</taxon>
        <taxon>Metazoa</taxon>
        <taxon>Ecdysozoa</taxon>
        <taxon>Arthropoda</taxon>
        <taxon>Hexapoda</taxon>
        <taxon>Insecta</taxon>
        <taxon>Pterygota</taxon>
        <taxon>Neoptera</taxon>
        <taxon>Endopterygota</taxon>
        <taxon>Lepidoptera</taxon>
        <taxon>Glossata</taxon>
        <taxon>Ditrysia</taxon>
        <taxon>Noctuoidea</taxon>
        <taxon>Noctuidae</taxon>
        <taxon>Plusiinae</taxon>
        <taxon>Trichoplusia</taxon>
    </lineage>
</organism>
<dbReference type="Pfam" id="PF00685">
    <property type="entry name" value="Sulfotransfer_1"/>
    <property type="match status" value="1"/>
</dbReference>
<reference evidence="4" key="1">
    <citation type="submission" date="2025-08" db="UniProtKB">
        <authorList>
            <consortium name="RefSeq"/>
        </authorList>
    </citation>
    <scope>IDENTIFICATION</scope>
</reference>
<feature type="domain" description="Sulfotransferase" evidence="2">
    <location>
        <begin position="68"/>
        <end position="239"/>
    </location>
</feature>
<dbReference type="InParanoid" id="A0A7E5WIT5"/>
<name>A0A7E5WIT5_TRINI</name>
<dbReference type="GO" id="GO:0008146">
    <property type="term" value="F:sulfotransferase activity"/>
    <property type="evidence" value="ECO:0007669"/>
    <property type="project" value="InterPro"/>
</dbReference>
<dbReference type="PANTHER" id="PTHR45964">
    <property type="entry name" value="WSCD FAMILY MEMBER CG9164"/>
    <property type="match status" value="1"/>
</dbReference>
<gene>
    <name evidence="4" type="primary">LOC113503034</name>
</gene>
<comment type="similarity">
    <text evidence="1">Belongs to the WSCD family.</text>
</comment>
<dbReference type="InterPro" id="IPR000863">
    <property type="entry name" value="Sulfotransferase_dom"/>
</dbReference>
<sequence length="295" mass="33701">MSRRSMFLIAAAVVLLYFSIILFMLNPLHGSRGGYYGGGYMNSFAFRHDPPVNWCSELRWRNPPSPDVVALASYPGSGNTWLRYLLQQVTGVVTGSIYMDYGLRVHGFPAENVTDGSVLVVKTHAIPSDSDKFKSAVLLIRNPRDAILADFHRLHRGHIGTAPKSAFKKKSHENKKSDWATYVSTQLTAWESLNQMWLTRFPGPLHIVFYEILVRDTRNTLQGILDFLSYNVTETAMNCAMANKEGIYRRKKKYQDFEPFTADMYKALDQVRNRVLSMVMDYKRKHSNVLQVGYV</sequence>
<dbReference type="InterPro" id="IPR051589">
    <property type="entry name" value="Sialate-O-sulfotransferase"/>
</dbReference>
<evidence type="ECO:0000256" key="1">
    <source>
        <dbReference type="ARBA" id="ARBA00010236"/>
    </source>
</evidence>
<accession>A0A7E5WIT5</accession>
<evidence type="ECO:0000259" key="2">
    <source>
        <dbReference type="Pfam" id="PF00685"/>
    </source>
</evidence>
<dbReference type="PANTHER" id="PTHR45964:SF5">
    <property type="entry name" value="WSCD FAMILY MEMBER CG9164"/>
    <property type="match status" value="1"/>
</dbReference>
<dbReference type="KEGG" id="tnl:113503034"/>